<organism evidence="2 3">
    <name type="scientific">Chryseobacterium tagetis</name>
    <dbReference type="NCBI Taxonomy" id="2801334"/>
    <lineage>
        <taxon>Bacteria</taxon>
        <taxon>Pseudomonadati</taxon>
        <taxon>Bacteroidota</taxon>
        <taxon>Flavobacteriia</taxon>
        <taxon>Flavobacteriales</taxon>
        <taxon>Weeksellaceae</taxon>
        <taxon>Chryseobacterium group</taxon>
        <taxon>Chryseobacterium</taxon>
    </lineage>
</organism>
<accession>A0ABS8A6I1</accession>
<keyword evidence="1" id="KW-0812">Transmembrane</keyword>
<feature type="transmembrane region" description="Helical" evidence="1">
    <location>
        <begin position="278"/>
        <end position="297"/>
    </location>
</feature>
<dbReference type="EMBL" id="JAERSE020000005">
    <property type="protein sequence ID" value="MCA6069108.1"/>
    <property type="molecule type" value="Genomic_DNA"/>
</dbReference>
<dbReference type="InterPro" id="IPR049458">
    <property type="entry name" value="EpsG-like"/>
</dbReference>
<feature type="transmembrane region" description="Helical" evidence="1">
    <location>
        <begin position="167"/>
        <end position="190"/>
    </location>
</feature>
<feature type="transmembrane region" description="Helical" evidence="1">
    <location>
        <begin position="98"/>
        <end position="117"/>
    </location>
</feature>
<evidence type="ECO:0000313" key="3">
    <source>
        <dbReference type="Proteomes" id="UP000618240"/>
    </source>
</evidence>
<feature type="transmembrane region" description="Helical" evidence="1">
    <location>
        <begin position="24"/>
        <end position="41"/>
    </location>
</feature>
<name>A0ABS8A6I1_9FLAO</name>
<keyword evidence="1" id="KW-0472">Membrane</keyword>
<reference evidence="2 3" key="1">
    <citation type="submission" date="2021-09" db="EMBL/GenBank/DDBJ databases">
        <title>Genome sequencing and assembly of Chryseobacterium sp. RG1.</title>
        <authorList>
            <person name="Chhetri G."/>
        </authorList>
    </citation>
    <scope>NUCLEOTIDE SEQUENCE [LARGE SCALE GENOMIC DNA]</scope>
    <source>
        <strain evidence="2 3">RG1</strain>
    </source>
</reference>
<dbReference type="Proteomes" id="UP000618240">
    <property type="component" value="Unassembled WGS sequence"/>
</dbReference>
<feature type="transmembrane region" description="Helical" evidence="1">
    <location>
        <begin position="123"/>
        <end position="141"/>
    </location>
</feature>
<gene>
    <name evidence="2" type="ORF">JI747_018230</name>
</gene>
<feature type="transmembrane region" description="Helical" evidence="1">
    <location>
        <begin position="303"/>
        <end position="321"/>
    </location>
</feature>
<feature type="transmembrane region" description="Helical" evidence="1">
    <location>
        <begin position="328"/>
        <end position="349"/>
    </location>
</feature>
<sequence>MIPYLILYFSISLASVYNVFIKRYNYTLFLILILIIGFFSGSRVTKLGGYDTDVYKQAFEEVPSNFFNTLSADSFYLKNMEKGYAAVNWLAKSIGLNFNEFLLCLGIISALGLYVVFKRYSQYYFVVLMIFLAKGYLYYFFTAQRQVLAMIICWCSIYFILNKRFWIFFLCILIAIQFHTSSIIFFVAYFCNLIRFNNKWSLIIVALSLMVGLSNVGLLIGQGFSAYLPGEQFSEKLNNYLENSDSGVNILNFIELVPVFLIMIYFRKKIEEKFPNFNFFFNIFLVFLCLTFAFYNFQFIARLKGYFVIGYIMIISSFLYIAPNKIKFGILSVIMVYCLAVFVRELLVFDNGEGYLPYQSFLFE</sequence>
<feature type="transmembrane region" description="Helical" evidence="1">
    <location>
        <begin position="248"/>
        <end position="266"/>
    </location>
</feature>
<proteinExistence type="predicted"/>
<keyword evidence="3" id="KW-1185">Reference proteome</keyword>
<protein>
    <submittedName>
        <fullName evidence="2">EpsG family protein</fullName>
    </submittedName>
</protein>
<keyword evidence="1" id="KW-1133">Transmembrane helix</keyword>
<dbReference type="Pfam" id="PF14897">
    <property type="entry name" value="EpsG"/>
    <property type="match status" value="1"/>
</dbReference>
<comment type="caution">
    <text evidence="2">The sequence shown here is derived from an EMBL/GenBank/DDBJ whole genome shotgun (WGS) entry which is preliminary data.</text>
</comment>
<dbReference type="RefSeq" id="WP_225690297.1">
    <property type="nucleotide sequence ID" value="NZ_JAERSE020000005.1"/>
</dbReference>
<feature type="transmembrane region" description="Helical" evidence="1">
    <location>
        <begin position="202"/>
        <end position="228"/>
    </location>
</feature>
<evidence type="ECO:0000256" key="1">
    <source>
        <dbReference type="SAM" id="Phobius"/>
    </source>
</evidence>
<evidence type="ECO:0000313" key="2">
    <source>
        <dbReference type="EMBL" id="MCA6069108.1"/>
    </source>
</evidence>